<proteinExistence type="predicted"/>
<reference evidence="1" key="2">
    <citation type="submission" date="2022-10" db="EMBL/GenBank/DDBJ databases">
        <authorList>
            <consortium name="ENA_rothamsted_submissions"/>
            <consortium name="culmorum"/>
            <person name="King R."/>
        </authorList>
    </citation>
    <scope>NUCLEOTIDE SEQUENCE</scope>
</reference>
<sequence length="130" mass="15182">MCTRSLIIINKRIYYIISEEGMTYVLSSRPFFALHKNRYRIIIIIIIIIINDGRTRLSNHLQLLSIRSWANSRRIAIRCVLRFDERLKRHVFCIIYTSSMANLRTATDSSGTNPVIAYGRADKKITVVDY</sequence>
<gene>
    <name evidence="1" type="ORF">APHIGO_LOCUS552</name>
</gene>
<reference evidence="1" key="1">
    <citation type="submission" date="2022-02" db="EMBL/GenBank/DDBJ databases">
        <authorList>
            <person name="King R."/>
        </authorList>
    </citation>
    <scope>NUCLEOTIDE SEQUENCE</scope>
</reference>
<dbReference type="AlphaFoldDB" id="A0A9P0ILA1"/>
<dbReference type="Proteomes" id="UP001154329">
    <property type="component" value="Chromosome 1"/>
</dbReference>
<evidence type="ECO:0000313" key="1">
    <source>
        <dbReference type="EMBL" id="CAH1708796.1"/>
    </source>
</evidence>
<evidence type="ECO:0000313" key="2">
    <source>
        <dbReference type="Proteomes" id="UP001154329"/>
    </source>
</evidence>
<protein>
    <submittedName>
        <fullName evidence="1">Uncharacterized protein</fullName>
    </submittedName>
</protein>
<name>A0A9P0ILA1_APHGO</name>
<accession>A0A9P0ILA1</accession>
<keyword evidence="2" id="KW-1185">Reference proteome</keyword>
<organism evidence="1 2">
    <name type="scientific">Aphis gossypii</name>
    <name type="common">Cotton aphid</name>
    <dbReference type="NCBI Taxonomy" id="80765"/>
    <lineage>
        <taxon>Eukaryota</taxon>
        <taxon>Metazoa</taxon>
        <taxon>Ecdysozoa</taxon>
        <taxon>Arthropoda</taxon>
        <taxon>Hexapoda</taxon>
        <taxon>Insecta</taxon>
        <taxon>Pterygota</taxon>
        <taxon>Neoptera</taxon>
        <taxon>Paraneoptera</taxon>
        <taxon>Hemiptera</taxon>
        <taxon>Sternorrhyncha</taxon>
        <taxon>Aphidomorpha</taxon>
        <taxon>Aphidoidea</taxon>
        <taxon>Aphididae</taxon>
        <taxon>Aphidini</taxon>
        <taxon>Aphis</taxon>
        <taxon>Aphis</taxon>
    </lineage>
</organism>
<dbReference type="EMBL" id="OU899034">
    <property type="protein sequence ID" value="CAH1708796.1"/>
    <property type="molecule type" value="Genomic_DNA"/>
</dbReference>